<dbReference type="InterPro" id="IPR022385">
    <property type="entry name" value="Rhs_assc_core"/>
</dbReference>
<evidence type="ECO:0000256" key="2">
    <source>
        <dbReference type="SAM" id="SignalP"/>
    </source>
</evidence>
<feature type="signal peptide" evidence="2">
    <location>
        <begin position="1"/>
        <end position="17"/>
    </location>
</feature>
<dbReference type="PANTHER" id="PTHR32305:SF15">
    <property type="entry name" value="PROTEIN RHSA-RELATED"/>
    <property type="match status" value="1"/>
</dbReference>
<dbReference type="CDD" id="cd12871">
    <property type="entry name" value="Bacuni_01323_like"/>
    <property type="match status" value="1"/>
</dbReference>
<feature type="chain" id="PRO_5047067337" evidence="2">
    <location>
        <begin position="18"/>
        <end position="2984"/>
    </location>
</feature>
<dbReference type="InterPro" id="IPR006141">
    <property type="entry name" value="Intein_N"/>
</dbReference>
<dbReference type="CDD" id="cd20745">
    <property type="entry name" value="FIX_RhsA_AHH_HNH-like"/>
    <property type="match status" value="1"/>
</dbReference>
<dbReference type="Gene3D" id="2.60.40.10">
    <property type="entry name" value="Immunoglobulins"/>
    <property type="match status" value="1"/>
</dbReference>
<dbReference type="InterPro" id="IPR003587">
    <property type="entry name" value="Hint_dom_N"/>
</dbReference>
<dbReference type="InterPro" id="IPR010671">
    <property type="entry name" value="Disaggr-rel_dom"/>
</dbReference>
<dbReference type="InterPro" id="IPR028048">
    <property type="entry name" value="Tox-HNH-EHHH"/>
</dbReference>
<dbReference type="Pfam" id="PF05593">
    <property type="entry name" value="RHS_repeat"/>
    <property type="match status" value="4"/>
</dbReference>
<feature type="region of interest" description="Disordered" evidence="1">
    <location>
        <begin position="2612"/>
        <end position="2672"/>
    </location>
</feature>
<dbReference type="NCBIfam" id="TIGR03696">
    <property type="entry name" value="Rhs_assc_core"/>
    <property type="match status" value="1"/>
</dbReference>
<dbReference type="InterPro" id="IPR013783">
    <property type="entry name" value="Ig-like_fold"/>
</dbReference>
<dbReference type="SUPFAM" id="SSF51294">
    <property type="entry name" value="Hedgehog/intein (Hint) domain"/>
    <property type="match status" value="1"/>
</dbReference>
<comment type="caution">
    <text evidence="4">The sequence shown here is derived from an EMBL/GenBank/DDBJ whole genome shotgun (WGS) entry which is preliminary data.</text>
</comment>
<dbReference type="Gene3D" id="2.60.120.260">
    <property type="entry name" value="Galactose-binding domain-like"/>
    <property type="match status" value="2"/>
</dbReference>
<dbReference type="InterPro" id="IPR033803">
    <property type="entry name" value="CBD-like_Golvesin-Xly"/>
</dbReference>
<evidence type="ECO:0000259" key="3">
    <source>
        <dbReference type="SMART" id="SM00306"/>
    </source>
</evidence>
<dbReference type="PROSITE" id="PS50817">
    <property type="entry name" value="INTEIN_N_TER"/>
    <property type="match status" value="1"/>
</dbReference>
<evidence type="ECO:0000313" key="5">
    <source>
        <dbReference type="Proteomes" id="UP001595843"/>
    </source>
</evidence>
<organism evidence="4 5">
    <name type="scientific">Salinithrix halophila</name>
    <dbReference type="NCBI Taxonomy" id="1485204"/>
    <lineage>
        <taxon>Bacteria</taxon>
        <taxon>Bacillati</taxon>
        <taxon>Bacillota</taxon>
        <taxon>Bacilli</taxon>
        <taxon>Bacillales</taxon>
        <taxon>Thermoactinomycetaceae</taxon>
        <taxon>Salinithrix</taxon>
    </lineage>
</organism>
<dbReference type="PROSITE" id="PS50818">
    <property type="entry name" value="INTEIN_C_TER"/>
    <property type="match status" value="1"/>
</dbReference>
<dbReference type="InterPro" id="IPR006530">
    <property type="entry name" value="YD"/>
</dbReference>
<name>A0ABV8JFP6_9BACL</name>
<evidence type="ECO:0000256" key="1">
    <source>
        <dbReference type="SAM" id="MobiDB-lite"/>
    </source>
</evidence>
<dbReference type="EMBL" id="JBHSAP010000007">
    <property type="protein sequence ID" value="MFC4075642.1"/>
    <property type="molecule type" value="Genomic_DNA"/>
</dbReference>
<evidence type="ECO:0000313" key="4">
    <source>
        <dbReference type="EMBL" id="MFC4075642.1"/>
    </source>
</evidence>
<dbReference type="Proteomes" id="UP001595843">
    <property type="component" value="Unassembled WGS sequence"/>
</dbReference>
<feature type="compositionally biased region" description="Basic residues" evidence="1">
    <location>
        <begin position="2612"/>
        <end position="2669"/>
    </location>
</feature>
<dbReference type="SMART" id="SM00306">
    <property type="entry name" value="HintN"/>
    <property type="match status" value="1"/>
</dbReference>
<dbReference type="Gene3D" id="2.170.16.10">
    <property type="entry name" value="Hedgehog/Intein (Hint) domain"/>
    <property type="match status" value="1"/>
</dbReference>
<feature type="domain" description="Hint" evidence="3">
    <location>
        <begin position="2739"/>
        <end position="2833"/>
    </location>
</feature>
<dbReference type="PANTHER" id="PTHR32305">
    <property type="match status" value="1"/>
</dbReference>
<protein>
    <submittedName>
        <fullName evidence="4">DNRLRE domain-containing protein</fullName>
    </submittedName>
</protein>
<sequence>MVLIFLFTSLTPTPVFAAELARKGWKDAGAVSGLVQGIGATVAATGQGFMDDVIDFFTDRDEEQAKEEAIEDQTLYTNEEAPVGDKVPTPVKEKELTDERDANTKVFKLKDGRLQKEVTASPIHYQDGQGNWKPIDPDVKATDSSGFVYANKSNTFQTFFGKTAERVLRFEEGKHQIDFGAVDGKDVQPEAKENRVTFPGLWSHADLLYDIGSDSLKETIRLQEAPDDPTYSFSLKLKGLVAKKQADGSIAFLSESKGRVVYTMPKPFMIDSQKDDESPHGYTTSEQVTQSLKQDGDQVTVTLKADRAWLHDEARKYPVHIDPTIEIAPTPAQSEDTYIDSGDPDDNYNHTWQMKVGTGRESKYRGLVKFDLSHVPDGVRLAEANLSLYYDQTHTTNNQDVPITVHRVQEAWDPDTVSWKKAGAGDNWKDGGAFDDTPITYRETVDNEDDNQTAAKGNWPLSDSVKGAYKGTYQPNGQGKLGATFTWVPHLKERGTYQVQVRYTAADDRATNAPYTIYHKGGKTVKKVNQQKNGGKWVTLGSWDFDAGSSHKIVLDDDANGYVIADAVRFVKVARAVKKKDTNNVWHQFPVTSVVQDWLDGSKPNDGFLIKSESDALEQGGPIYTASQHYDETNIRPKLTLIYEKPSVTVEEPTTLHGTGAELKWSKYKEDDFVEYQIHRSKEQQFLPDESTLIAPIEDRYQSMFTDTTAEPTPADFPTRVGDAYYYMVAVKTKDGKVHPSGTVIARLPKAGMTRVIRVGAEDDTTLSDEKTSSNLNHIEGEPNLMVGNNSGTYGNTRAVLDFDLTGIPKNANVVDAEMQLWAWYMYQSDPDAPMGTYQLHALNKSFTETRTNWKSPWSKDGGDYDSSVIDEEASITNDPRWRDFDVTGMVGDWVTGKKDANGLLLKQKKEKGVSERVLFLSSEARERSLRPRLEIIYTTPTADSTYHAPELPGDMVSGDEYEIDVTVTNTTDRVWKKGQQSLAYRWAGLDAPQGKERVDLPEDLSPGEVIRLKAKVHAPQLKGKGAYRETRSLEWDLIDHNGDWLSKNAHGIPALSQPIVVVKKEKADRLGEEADQGLIREETGGETELLVNLFEGNTMFDYTPFENPSKGFDTAPQMTYNSRDFSDSLIGPGWSFALTNMMRLGTPSTKEGVKLGLDGKVKSGKVTMVDGDGTQYTFRFDTKSKKFKSPKGTHLYLKLLSIKNKTRQWQITTKDGTRYYFDREGYISEMVDRNGRKQTYTYEKRRIDNHNVKLLRYLTDSENRRTVKLEYYSGKDANPHIRNQLKRLTDISGLKVEFAYDDDGRLTKITEGAGLKEEKVYQLSYEYNLIRTITDPRGHTTRVYYDDYGHMTKLYNREDKLTTVEYRSTADSDEQAVTIVTDPEGRKTATTFNDDGKPVEVVNAENEKTTFEWDDDLNLTKMTEPNGAVTTWTYDKHGNVLTETDAENNVLNDPADRKSTKMEYEYRLEGNVADLVKETSPEGRVTTYDYDEEGNLISSTEPKGNATSTARDFTTTYTYAKGGLLTSVKDAKGNVTKYGNYDANGSPQTITDAEGNVTKVEYGKRGEVLKVTDAEGHTSTYTYDHLLRPLTSKVPKEAEKGKYITIPAPVYDANDNVLVETSPNQAKVTYTYNKNDWVTSAVLPPDQTGGLERKVTYTYDDVGNLLKETEPKGNRTPEEADDYATKYVYDHLDRIRHVTNSQGHKVSYEYDNAGNLTKVTEPKGNETKDPDDYTTTYAYDKNHQATQETDTKGNTVTYTYDADGLITQVTDEEGHTTKAVYDENENLTEMHTPRDNGVVNVTRYVYDAVDNLTQTITPRGVATEQAGDYTEKTVYDKLNRVKEVHYPRDPNSDNPRYSKQDKLLYSYDKLGRITKISAPASEGQTVRNETAIDYFDNGWIKRTADPHNIQTTYDYNDLGQTIRRQLIGEDSSKDTRTQTWDYYPDGKLKAETDEGFAKASLVVDNTDRQHVEAKGDWNTSDSVDGHQGFDYLWNHSGTGDDVFTWNLAVPEDGDYDVYVKYLSHTDRATNAPYTVQYDGGTDIQKVNQKENGSQWVKLGTYGFRAGKRGKITLSDDANGTVVADAIRLVKHTEDKKERKAFRYTYDVNGNLTEVKNQSTGAKVDAYQMHYDGLNQVTRLEKIIQDQVKETIGYTYDANGNLTGRSHDGKQQTYTYTERNLLKMIEDKKSADDAKPRVWSYGYTKRGELDHQTQPNGTVTNFAYYQDGLLKKQTTHKKDQTLLNQHELKYNKNGHRIEEALELLDAKGKKVNSQIQYQYDPRDRLVSMTKTGDNPLTESVELDANSNIVRHTQNGATKHYTYDRNRMLTQTVDGKTKDYTYDSFGRLSTVTEGERLEEKNRYDGFDRLLEHTKRKKDGTLSRTSYTYDAFDRTLSKTGNVGTEKEETTTFQYLGMSDDVVSEEVAGKLTRSYTYAPWGERLSMTHHGKGETSYYGYNTRGDVEMLLDENGGVRGTYGYTMYGEDQASAFTGVDKPGSETMYNPYRYTAKRWDPNAESYDMGFRNYDPSIARFDTRDAYSDASQDLGLAMDLATGSRYAFAGGNPVSYSELDGHRPIMGSFYTTNTVRSAIRSAFRSVYKSPTMGYWKRTYKRAKKRAKRKAYQRRYRKRAYKKKAYKRHSYRKHSHKKRSYKKIKRSKPKAKPKPKPKAPRVTFSEAGHATLDVLGLIPGVGEFADGANAAWYSAEGDYANASLSAAAMIPFAGWGATGTKLGMKALPGMCFVAGTKVITDDGEKPIEEIKVGDKVLSKDEKTGKKSYKKVTRLYRRHVDTLYEVHAGGEKIKTTAEHPFWVQDKGWVKAKDLQKGDRLQAADGRQVRVDRVVQRKTKPIKVYNFEVEDYHTYFVSDAQVWVHNKCGKLPSRKAAFRQAKRDAGIPMSQAPYKVERPDMVDRNNRRILDKNHRPIVTRDYYFRKKGGDIIIQDHGAGHYYGQGGIGDQGPHFNVRPIEKPRRGKVGGTLAHYEW</sequence>
<dbReference type="Pfam" id="PF06848">
    <property type="entry name" value="Disaggr_repeat"/>
    <property type="match status" value="2"/>
</dbReference>
<keyword evidence="2" id="KW-0732">Signal</keyword>
<dbReference type="InterPro" id="IPR036844">
    <property type="entry name" value="Hint_dom_sf"/>
</dbReference>
<dbReference type="Pfam" id="PF25275">
    <property type="entry name" value="Golvesin_C"/>
    <property type="match status" value="2"/>
</dbReference>
<dbReference type="Gene3D" id="2.180.10.10">
    <property type="entry name" value="RHS repeat-associated core"/>
    <property type="match status" value="5"/>
</dbReference>
<reference evidence="5" key="1">
    <citation type="journal article" date="2019" name="Int. J. Syst. Evol. Microbiol.">
        <title>The Global Catalogue of Microorganisms (GCM) 10K type strain sequencing project: providing services to taxonomists for standard genome sequencing and annotation.</title>
        <authorList>
            <consortium name="The Broad Institute Genomics Platform"/>
            <consortium name="The Broad Institute Genome Sequencing Center for Infectious Disease"/>
            <person name="Wu L."/>
            <person name="Ma J."/>
        </authorList>
    </citation>
    <scope>NUCLEOTIDE SEQUENCE [LARGE SCALE GENOMIC DNA]</scope>
    <source>
        <strain evidence="5">IBRC-M 10813</strain>
    </source>
</reference>
<dbReference type="Pfam" id="PF07591">
    <property type="entry name" value="PT-HINT"/>
    <property type="match status" value="1"/>
</dbReference>
<dbReference type="NCBIfam" id="TIGR01443">
    <property type="entry name" value="intein_Cterm"/>
    <property type="match status" value="1"/>
</dbReference>
<accession>A0ABV8JFP6</accession>
<dbReference type="NCBIfam" id="TIGR01643">
    <property type="entry name" value="YD_repeat_2x"/>
    <property type="match status" value="6"/>
</dbReference>
<keyword evidence="5" id="KW-1185">Reference proteome</keyword>
<gene>
    <name evidence="4" type="ORF">ACFOUO_02340</name>
</gene>
<dbReference type="InterPro" id="IPR050708">
    <property type="entry name" value="T6SS_VgrG/RHS"/>
</dbReference>
<dbReference type="InterPro" id="IPR031325">
    <property type="entry name" value="RHS_repeat"/>
</dbReference>
<dbReference type="InterPro" id="IPR030934">
    <property type="entry name" value="Intein_C"/>
</dbReference>
<dbReference type="Pfam" id="PF15657">
    <property type="entry name" value="Tox-HNH-EHHH"/>
    <property type="match status" value="1"/>
</dbReference>
<proteinExistence type="predicted"/>
<dbReference type="CDD" id="cd00081">
    <property type="entry name" value="Hint"/>
    <property type="match status" value="1"/>
</dbReference>
<dbReference type="NCBIfam" id="NF033679">
    <property type="entry name" value="DNRLRE_dom"/>
    <property type="match status" value="2"/>
</dbReference>